<keyword evidence="3" id="KW-1185">Reference proteome</keyword>
<comment type="caution">
    <text evidence="2">The sequence shown here is derived from an EMBL/GenBank/DDBJ whole genome shotgun (WGS) entry which is preliminary data.</text>
</comment>
<dbReference type="InterPro" id="IPR004332">
    <property type="entry name" value="Transposase_MuDR"/>
</dbReference>
<dbReference type="Proteomes" id="UP000826271">
    <property type="component" value="Unassembled WGS sequence"/>
</dbReference>
<sequence length="466" mass="53888">MTMYEKAGGTASVVKVYYKLPDVEMDKGIRQLLGDKECLEILRAYKGKSVVPIYVEDLGHPLIALDLENNIISVEKPVPRISYHSVYNEEPYVLYNNINELNENNDFNENVVNNEFTEVNENNSDLQTETGVNTDLNEVNENFDLNAENGCNTDFNEVNENTDFNVENDVNIDLHDLDENNDFNVENDVFNVLHELNESMGNVETENSNGEGVNENVNNEGLDEGVNNNVGDYPEDGLEISVIETEGEADPTFDGNVEAESESDLSDISVCPSWMLEDLEGLDDDDIFATRPPNHGKKLLKKLRDFMKHRKHQMAEQKQQEAVEKIRQEEQWYSDVGEEDELQSLVDSDKEDLGYKEWYEGMDMREFEMSVGMKYRDKLRDWAVRKGWDFKFIKNERKAVTAICKKGCDWKIHAYLVQGSNTYQVKSLRGNHICAHITENNQANYKYIGMRIEQIIRDNLWRLWWH</sequence>
<dbReference type="Pfam" id="PF03108">
    <property type="entry name" value="DBD_Tnp_Mut"/>
    <property type="match status" value="1"/>
</dbReference>
<name>A0AAV6W589_9LAMI</name>
<evidence type="ECO:0000259" key="1">
    <source>
        <dbReference type="Pfam" id="PF03108"/>
    </source>
</evidence>
<reference evidence="2" key="1">
    <citation type="submission" date="2019-10" db="EMBL/GenBank/DDBJ databases">
        <authorList>
            <person name="Zhang R."/>
            <person name="Pan Y."/>
            <person name="Wang J."/>
            <person name="Ma R."/>
            <person name="Yu S."/>
        </authorList>
    </citation>
    <scope>NUCLEOTIDE SEQUENCE</scope>
    <source>
        <strain evidence="2">LA-IB0</strain>
        <tissue evidence="2">Leaf</tissue>
    </source>
</reference>
<dbReference type="AlphaFoldDB" id="A0AAV6W589"/>
<evidence type="ECO:0000313" key="2">
    <source>
        <dbReference type="EMBL" id="KAG8363642.1"/>
    </source>
</evidence>
<evidence type="ECO:0000313" key="3">
    <source>
        <dbReference type="Proteomes" id="UP000826271"/>
    </source>
</evidence>
<proteinExistence type="predicted"/>
<gene>
    <name evidence="2" type="ORF">BUALT_Bualt19G0043800</name>
</gene>
<dbReference type="EMBL" id="WHWC01000019">
    <property type="protein sequence ID" value="KAG8363642.1"/>
    <property type="molecule type" value="Genomic_DNA"/>
</dbReference>
<protein>
    <recommendedName>
        <fullName evidence="1">Transposase MuDR plant domain-containing protein</fullName>
    </recommendedName>
</protein>
<feature type="domain" description="Transposase MuDR plant" evidence="1">
    <location>
        <begin position="374"/>
        <end position="424"/>
    </location>
</feature>
<accession>A0AAV6W589</accession>
<organism evidence="2 3">
    <name type="scientific">Buddleja alternifolia</name>
    <dbReference type="NCBI Taxonomy" id="168488"/>
    <lineage>
        <taxon>Eukaryota</taxon>
        <taxon>Viridiplantae</taxon>
        <taxon>Streptophyta</taxon>
        <taxon>Embryophyta</taxon>
        <taxon>Tracheophyta</taxon>
        <taxon>Spermatophyta</taxon>
        <taxon>Magnoliopsida</taxon>
        <taxon>eudicotyledons</taxon>
        <taxon>Gunneridae</taxon>
        <taxon>Pentapetalae</taxon>
        <taxon>asterids</taxon>
        <taxon>lamiids</taxon>
        <taxon>Lamiales</taxon>
        <taxon>Scrophulariaceae</taxon>
        <taxon>Buddlejeae</taxon>
        <taxon>Buddleja</taxon>
    </lineage>
</organism>